<dbReference type="InterPro" id="IPR036388">
    <property type="entry name" value="WH-like_DNA-bd_sf"/>
</dbReference>
<reference evidence="3 4" key="1">
    <citation type="submission" date="2011-05" db="EMBL/GenBank/DDBJ databases">
        <title>Complete sequence of chromosome of Frankia symbiont of Datisca glomerata.</title>
        <authorList>
            <consortium name="US DOE Joint Genome Institute"/>
            <person name="Lucas S."/>
            <person name="Han J."/>
            <person name="Lapidus A."/>
            <person name="Cheng J.-F."/>
            <person name="Goodwin L."/>
            <person name="Pitluck S."/>
            <person name="Peters L."/>
            <person name="Mikhailova N."/>
            <person name="Chertkov O."/>
            <person name="Teshima H."/>
            <person name="Han C."/>
            <person name="Tapia R."/>
            <person name="Land M."/>
            <person name="Hauser L."/>
            <person name="Kyrpides N."/>
            <person name="Ivanova N."/>
            <person name="Pagani I."/>
            <person name="Berry A."/>
            <person name="Pawlowski K."/>
            <person name="Persson T."/>
            <person name="Vanden Heuvel B."/>
            <person name="Benson D."/>
            <person name="Woyke T."/>
        </authorList>
    </citation>
    <scope>NUCLEOTIDE SEQUENCE [LARGE SCALE GENOMIC DNA]</scope>
    <source>
        <strain evidence="4">4085684</strain>
    </source>
</reference>
<accession>F8B5J3</accession>
<evidence type="ECO:0000313" key="3">
    <source>
        <dbReference type="EMBL" id="AEH09163.1"/>
    </source>
</evidence>
<dbReference type="InterPro" id="IPR011991">
    <property type="entry name" value="ArsR-like_HTH"/>
</dbReference>
<evidence type="ECO:0000259" key="2">
    <source>
        <dbReference type="Pfam" id="PF01022"/>
    </source>
</evidence>
<keyword evidence="4" id="KW-1185">Reference proteome</keyword>
<dbReference type="SUPFAM" id="SSF46785">
    <property type="entry name" value="Winged helix' DNA-binding domain"/>
    <property type="match status" value="1"/>
</dbReference>
<feature type="compositionally biased region" description="Basic and acidic residues" evidence="1">
    <location>
        <begin position="218"/>
        <end position="231"/>
    </location>
</feature>
<dbReference type="KEGG" id="fsy:FsymDg_1713"/>
<dbReference type="STRING" id="656024.FsymDg_1713"/>
<dbReference type="HOGENOM" id="CLU_078469_0_0_11"/>
<sequence length="278" mass="28272">MPDTSNGTAADGRTRDRVARLLLELGPSTAVTLSAHLGLSPAAIRRHLDAMLAEGTITTRSARNPGPRGRGRPARVYQLTAAGHAAGPTAYEDLATSALSFLADVAGQAVVAEFAEARAAELERRVRAAVAQADPADRPAALAAAMSAAGYTASASQLPTGVQICQHHCPVQHVAEQFPELCGAETAALSRLLDSHVQRLATIAHGDGVCTTHVPLEARESQRPEDDHDRAAPASSGPTASAGSATSAGPAVSAAPRSAPPVSTPTATSLTSSEGPVI</sequence>
<dbReference type="RefSeq" id="WP_013873119.1">
    <property type="nucleotide sequence ID" value="NC_015656.1"/>
</dbReference>
<feature type="compositionally biased region" description="Low complexity" evidence="1">
    <location>
        <begin position="232"/>
        <end position="257"/>
    </location>
</feature>
<dbReference type="Pfam" id="PF01022">
    <property type="entry name" value="HTH_5"/>
    <property type="match status" value="1"/>
</dbReference>
<name>F8B5J3_9ACTN</name>
<evidence type="ECO:0000256" key="1">
    <source>
        <dbReference type="SAM" id="MobiDB-lite"/>
    </source>
</evidence>
<dbReference type="AlphaFoldDB" id="F8B5J3"/>
<dbReference type="InterPro" id="IPR001845">
    <property type="entry name" value="HTH_ArsR_DNA-bd_dom"/>
</dbReference>
<feature type="region of interest" description="Disordered" evidence="1">
    <location>
        <begin position="218"/>
        <end position="278"/>
    </location>
</feature>
<dbReference type="EMBL" id="CP002801">
    <property type="protein sequence ID" value="AEH09163.1"/>
    <property type="molecule type" value="Genomic_DNA"/>
</dbReference>
<dbReference type="eggNOG" id="COG2345">
    <property type="taxonomic scope" value="Bacteria"/>
</dbReference>
<dbReference type="GO" id="GO:0003700">
    <property type="term" value="F:DNA-binding transcription factor activity"/>
    <property type="evidence" value="ECO:0007669"/>
    <property type="project" value="InterPro"/>
</dbReference>
<protein>
    <submittedName>
        <fullName evidence="3">Transcriptional regulator, ArsR family</fullName>
    </submittedName>
</protein>
<dbReference type="Gene3D" id="1.10.10.10">
    <property type="entry name" value="Winged helix-like DNA-binding domain superfamily/Winged helix DNA-binding domain"/>
    <property type="match status" value="1"/>
</dbReference>
<proteinExistence type="predicted"/>
<evidence type="ECO:0000313" key="4">
    <source>
        <dbReference type="Proteomes" id="UP000001549"/>
    </source>
</evidence>
<gene>
    <name evidence="3" type="ordered locus">FsymDg_1713</name>
</gene>
<feature type="domain" description="HTH arsR-type" evidence="2">
    <location>
        <begin position="20"/>
        <end position="55"/>
    </location>
</feature>
<dbReference type="CDD" id="cd00090">
    <property type="entry name" value="HTH_ARSR"/>
    <property type="match status" value="1"/>
</dbReference>
<organism evidence="3 4">
    <name type="scientific">Candidatus Protofrankia datiscae</name>
    <dbReference type="NCBI Taxonomy" id="2716812"/>
    <lineage>
        <taxon>Bacteria</taxon>
        <taxon>Bacillati</taxon>
        <taxon>Actinomycetota</taxon>
        <taxon>Actinomycetes</taxon>
        <taxon>Frankiales</taxon>
        <taxon>Frankiaceae</taxon>
        <taxon>Protofrankia</taxon>
    </lineage>
</organism>
<feature type="compositionally biased region" description="Low complexity" evidence="1">
    <location>
        <begin position="264"/>
        <end position="278"/>
    </location>
</feature>
<dbReference type="InterPro" id="IPR036390">
    <property type="entry name" value="WH_DNA-bd_sf"/>
</dbReference>
<dbReference type="Proteomes" id="UP000001549">
    <property type="component" value="Chromosome"/>
</dbReference>